<proteinExistence type="predicted"/>
<accession>A0A1F4YF30</accession>
<dbReference type="InterPro" id="IPR001375">
    <property type="entry name" value="Peptidase_S9_cat"/>
</dbReference>
<organism evidence="3 4">
    <name type="scientific">Candidatus Amesbacteria bacterium RIFCSPHIGHO2_01_FULL_48_32b</name>
    <dbReference type="NCBI Taxonomy" id="1797253"/>
    <lineage>
        <taxon>Bacteria</taxon>
        <taxon>Candidatus Amesiibacteriota</taxon>
    </lineage>
</organism>
<comment type="caution">
    <text evidence="3">The sequence shown here is derived from an EMBL/GenBank/DDBJ whole genome shotgun (WGS) entry which is preliminary data.</text>
</comment>
<dbReference type="PANTHER" id="PTHR22946:SF9">
    <property type="entry name" value="POLYKETIDE TRANSFERASE AF380"/>
    <property type="match status" value="1"/>
</dbReference>
<evidence type="ECO:0000259" key="2">
    <source>
        <dbReference type="Pfam" id="PF00326"/>
    </source>
</evidence>
<sequence length="309" mass="34527">MRFWLGLALGVAVGGGVAWWWMRPEETKPAAKEYPLLKYTIENLGRRIYGSEIVLDQEESDGVYRFHFDSDGKDVTGLAHIPGGCGKCPVIVQFRGYQEVEKYKSGGGTRRTAQEFAKAGFISLAPDFLGYGGSASPSANVWEARFETYTTALNLLSAISNWPLADFDRVGIWGHSNGGHIALAVLEITGKNYPTVLWAPVTAPFPYSVLYYTDDIEDHGKLLRKKLADFERDYDAESYSVQNYLDLITAPILLQQGTADDQVPAKWNQGLAKKLKNVEYVEYSGADHNLSLSWNRAMQDAVDFFKKSW</sequence>
<dbReference type="AlphaFoldDB" id="A0A1F4YF30"/>
<dbReference type="InterPro" id="IPR050261">
    <property type="entry name" value="FrsA_esterase"/>
</dbReference>
<dbReference type="Pfam" id="PF00326">
    <property type="entry name" value="Peptidase_S9"/>
    <property type="match status" value="1"/>
</dbReference>
<protein>
    <recommendedName>
        <fullName evidence="2">Peptidase S9 prolyl oligopeptidase catalytic domain-containing protein</fullName>
    </recommendedName>
</protein>
<dbReference type="SUPFAM" id="SSF53474">
    <property type="entry name" value="alpha/beta-Hydrolases"/>
    <property type="match status" value="1"/>
</dbReference>
<dbReference type="EMBL" id="MEXH01000011">
    <property type="protein sequence ID" value="OGC92600.1"/>
    <property type="molecule type" value="Genomic_DNA"/>
</dbReference>
<evidence type="ECO:0000313" key="4">
    <source>
        <dbReference type="Proteomes" id="UP000178176"/>
    </source>
</evidence>
<dbReference type="Gene3D" id="3.40.50.1820">
    <property type="entry name" value="alpha/beta hydrolase"/>
    <property type="match status" value="1"/>
</dbReference>
<evidence type="ECO:0000256" key="1">
    <source>
        <dbReference type="ARBA" id="ARBA00022801"/>
    </source>
</evidence>
<name>A0A1F4YF30_9BACT</name>
<gene>
    <name evidence="3" type="ORF">A2876_02855</name>
</gene>
<feature type="domain" description="Peptidase S9 prolyl oligopeptidase catalytic" evidence="2">
    <location>
        <begin position="113"/>
        <end position="307"/>
    </location>
</feature>
<dbReference type="InterPro" id="IPR029058">
    <property type="entry name" value="AB_hydrolase_fold"/>
</dbReference>
<reference evidence="3 4" key="1">
    <citation type="journal article" date="2016" name="Nat. Commun.">
        <title>Thousands of microbial genomes shed light on interconnected biogeochemical processes in an aquifer system.</title>
        <authorList>
            <person name="Anantharaman K."/>
            <person name="Brown C.T."/>
            <person name="Hug L.A."/>
            <person name="Sharon I."/>
            <person name="Castelle C.J."/>
            <person name="Probst A.J."/>
            <person name="Thomas B.C."/>
            <person name="Singh A."/>
            <person name="Wilkins M.J."/>
            <person name="Karaoz U."/>
            <person name="Brodie E.L."/>
            <person name="Williams K.H."/>
            <person name="Hubbard S.S."/>
            <person name="Banfield J.F."/>
        </authorList>
    </citation>
    <scope>NUCLEOTIDE SEQUENCE [LARGE SCALE GENOMIC DNA]</scope>
</reference>
<dbReference type="GO" id="GO:0006508">
    <property type="term" value="P:proteolysis"/>
    <property type="evidence" value="ECO:0007669"/>
    <property type="project" value="InterPro"/>
</dbReference>
<dbReference type="Proteomes" id="UP000178176">
    <property type="component" value="Unassembled WGS sequence"/>
</dbReference>
<dbReference type="GO" id="GO:0008236">
    <property type="term" value="F:serine-type peptidase activity"/>
    <property type="evidence" value="ECO:0007669"/>
    <property type="project" value="InterPro"/>
</dbReference>
<dbReference type="GO" id="GO:0052689">
    <property type="term" value="F:carboxylic ester hydrolase activity"/>
    <property type="evidence" value="ECO:0007669"/>
    <property type="project" value="UniProtKB-ARBA"/>
</dbReference>
<dbReference type="PANTHER" id="PTHR22946">
    <property type="entry name" value="DIENELACTONE HYDROLASE DOMAIN-CONTAINING PROTEIN-RELATED"/>
    <property type="match status" value="1"/>
</dbReference>
<evidence type="ECO:0000313" key="3">
    <source>
        <dbReference type="EMBL" id="OGC92600.1"/>
    </source>
</evidence>
<keyword evidence="1" id="KW-0378">Hydrolase</keyword>